<evidence type="ECO:0000313" key="6">
    <source>
        <dbReference type="Proteomes" id="UP000245884"/>
    </source>
</evidence>
<keyword evidence="1 2" id="KW-0456">Lyase</keyword>
<dbReference type="PANTHER" id="PTHR12128:SF66">
    <property type="entry name" value="4-HYDROXY-2-OXOGLUTARATE ALDOLASE, MITOCHONDRIAL"/>
    <property type="match status" value="1"/>
</dbReference>
<feature type="active site" description="Proton donor/acceptor" evidence="3">
    <location>
        <position position="144"/>
    </location>
</feature>
<dbReference type="GO" id="GO:0008840">
    <property type="term" value="F:4-hydroxy-tetrahydrodipicolinate synthase activity"/>
    <property type="evidence" value="ECO:0007669"/>
    <property type="project" value="TreeGrafter"/>
</dbReference>
<dbReference type="GeneID" id="37026302"/>
<evidence type="ECO:0000256" key="4">
    <source>
        <dbReference type="PIRSR" id="PIRSR001365-2"/>
    </source>
</evidence>
<evidence type="ECO:0000256" key="3">
    <source>
        <dbReference type="PIRSR" id="PIRSR001365-1"/>
    </source>
</evidence>
<evidence type="ECO:0000256" key="2">
    <source>
        <dbReference type="PIRNR" id="PIRNR001365"/>
    </source>
</evidence>
<feature type="binding site" evidence="4">
    <location>
        <position position="218"/>
    </location>
    <ligand>
        <name>pyruvate</name>
        <dbReference type="ChEBI" id="CHEBI:15361"/>
    </ligand>
</feature>
<name>A0A316UN58_9BASI</name>
<keyword evidence="6" id="KW-1185">Reference proteome</keyword>
<dbReference type="CDD" id="cd00408">
    <property type="entry name" value="DHDPS-like"/>
    <property type="match status" value="1"/>
</dbReference>
<dbReference type="AlphaFoldDB" id="A0A316UN58"/>
<dbReference type="PRINTS" id="PR00146">
    <property type="entry name" value="DHPICSNTHASE"/>
</dbReference>
<feature type="active site" description="Schiff-base intermediate with substrate" evidence="3">
    <location>
        <position position="173"/>
    </location>
</feature>
<dbReference type="SMART" id="SM01130">
    <property type="entry name" value="DHDPS"/>
    <property type="match status" value="1"/>
</dbReference>
<dbReference type="STRING" id="1569628.A0A316UN58"/>
<dbReference type="InterPro" id="IPR002220">
    <property type="entry name" value="DapA-like"/>
</dbReference>
<dbReference type="PANTHER" id="PTHR12128">
    <property type="entry name" value="DIHYDRODIPICOLINATE SYNTHASE"/>
    <property type="match status" value="1"/>
</dbReference>
<proteinExistence type="inferred from homology"/>
<evidence type="ECO:0000256" key="1">
    <source>
        <dbReference type="ARBA" id="ARBA00023239"/>
    </source>
</evidence>
<gene>
    <name evidence="5" type="ORF">BDZ90DRAFT_221473</name>
</gene>
<dbReference type="Pfam" id="PF00701">
    <property type="entry name" value="DHDPS"/>
    <property type="match status" value="1"/>
</dbReference>
<dbReference type="RefSeq" id="XP_025361321.1">
    <property type="nucleotide sequence ID" value="XM_025504479.1"/>
</dbReference>
<reference evidence="5 6" key="1">
    <citation type="journal article" date="2018" name="Mol. Biol. Evol.">
        <title>Broad Genomic Sampling Reveals a Smut Pathogenic Ancestry of the Fungal Clade Ustilaginomycotina.</title>
        <authorList>
            <person name="Kijpornyongpan T."/>
            <person name="Mondo S.J."/>
            <person name="Barry K."/>
            <person name="Sandor L."/>
            <person name="Lee J."/>
            <person name="Lipzen A."/>
            <person name="Pangilinan J."/>
            <person name="LaButti K."/>
            <person name="Hainaut M."/>
            <person name="Henrissat B."/>
            <person name="Grigoriev I.V."/>
            <person name="Spatafora J.W."/>
            <person name="Aime M.C."/>
        </authorList>
    </citation>
    <scope>NUCLEOTIDE SEQUENCE [LARGE SCALE GENOMIC DNA]</scope>
    <source>
        <strain evidence="5 6">MCA 5214</strain>
    </source>
</reference>
<accession>A0A316UN58</accession>
<dbReference type="Proteomes" id="UP000245884">
    <property type="component" value="Unassembled WGS sequence"/>
</dbReference>
<dbReference type="InterPro" id="IPR013785">
    <property type="entry name" value="Aldolase_TIM"/>
</dbReference>
<dbReference type="Gene3D" id="3.20.20.70">
    <property type="entry name" value="Aldolase class I"/>
    <property type="match status" value="1"/>
</dbReference>
<protein>
    <submittedName>
        <fullName evidence="5">Aldolase</fullName>
    </submittedName>
</protein>
<sequence length="314" mass="33264">MARSANPRPVTGGMYVPVITPFDDNEEIDFQKFEAHVRKVADAGCGIVVMGTNGEAIHLSDSERKALVESARKAAGDKPLIAGTGTGSMKETIRHSKEAAAAGADMVIVITPGYFGGAIAKDRQALKDFFHGVADASPVPVMIYNFPACASGIDLDSDLLIDIASHPNVMGAKLTCSMIGKGARLVEAMSAKRPGFIVFGGFCDILLPAMMSGMHGCIAGTANFAPRTCVRLYETIKAAQDSRSWDKLEEAQKLQGVVSRGDWAGAKGGIHGMKAFLNLGPARRPLPRASKEQVAKLTEELKEIMDMEKSLGGA</sequence>
<dbReference type="SUPFAM" id="SSF51569">
    <property type="entry name" value="Aldolase"/>
    <property type="match status" value="1"/>
</dbReference>
<organism evidence="5 6">
    <name type="scientific">Jaminaea rosea</name>
    <dbReference type="NCBI Taxonomy" id="1569628"/>
    <lineage>
        <taxon>Eukaryota</taxon>
        <taxon>Fungi</taxon>
        <taxon>Dikarya</taxon>
        <taxon>Basidiomycota</taxon>
        <taxon>Ustilaginomycotina</taxon>
        <taxon>Exobasidiomycetes</taxon>
        <taxon>Microstromatales</taxon>
        <taxon>Microstromatales incertae sedis</taxon>
        <taxon>Jaminaea</taxon>
    </lineage>
</organism>
<dbReference type="OrthoDB" id="191315at2759"/>
<dbReference type="PIRSF" id="PIRSF001365">
    <property type="entry name" value="DHDPS"/>
    <property type="match status" value="1"/>
</dbReference>
<dbReference type="EMBL" id="KZ819670">
    <property type="protein sequence ID" value="PWN26709.1"/>
    <property type="molecule type" value="Genomic_DNA"/>
</dbReference>
<comment type="similarity">
    <text evidence="2">Belongs to the DapA family.</text>
</comment>
<evidence type="ECO:0000313" key="5">
    <source>
        <dbReference type="EMBL" id="PWN26709.1"/>
    </source>
</evidence>